<sequence length="87" mass="9498">MFGKEVNGDWKFLDQAKLTHTDGVPEGRSDYAGGISPDHSDHFYMSSGGYEKTINPGTVMVKAKGKIPRVDLKALEKTLVNSPKSSQ</sequence>
<organism evidence="1 2">
    <name type="scientific">Pedobacter frigoris</name>
    <dbReference type="NCBI Taxonomy" id="2571272"/>
    <lineage>
        <taxon>Bacteria</taxon>
        <taxon>Pseudomonadati</taxon>
        <taxon>Bacteroidota</taxon>
        <taxon>Sphingobacteriia</taxon>
        <taxon>Sphingobacteriales</taxon>
        <taxon>Sphingobacteriaceae</taxon>
        <taxon>Pedobacter</taxon>
    </lineage>
</organism>
<accession>A0A4U1CM00</accession>
<name>A0A4U1CM00_9SPHI</name>
<evidence type="ECO:0000313" key="1">
    <source>
        <dbReference type="EMBL" id="TKC08861.1"/>
    </source>
</evidence>
<proteinExistence type="predicted"/>
<reference evidence="1 2" key="1">
    <citation type="submission" date="2019-04" db="EMBL/GenBank/DDBJ databases">
        <title>Pedobacter sp. RP-3-15 sp. nov., isolated from Arctic soil.</title>
        <authorList>
            <person name="Dahal R.H."/>
            <person name="Kim D.-U."/>
        </authorList>
    </citation>
    <scope>NUCLEOTIDE SEQUENCE [LARGE SCALE GENOMIC DNA]</scope>
    <source>
        <strain evidence="1 2">RP-3-15</strain>
    </source>
</reference>
<comment type="caution">
    <text evidence="1">The sequence shown here is derived from an EMBL/GenBank/DDBJ whole genome shotgun (WGS) entry which is preliminary data.</text>
</comment>
<dbReference type="AlphaFoldDB" id="A0A4U1CM00"/>
<evidence type="ECO:0000313" key="2">
    <source>
        <dbReference type="Proteomes" id="UP000307244"/>
    </source>
</evidence>
<dbReference type="Proteomes" id="UP000307244">
    <property type="component" value="Unassembled WGS sequence"/>
</dbReference>
<dbReference type="EMBL" id="SWBQ01000001">
    <property type="protein sequence ID" value="TKC08861.1"/>
    <property type="molecule type" value="Genomic_DNA"/>
</dbReference>
<keyword evidence="2" id="KW-1185">Reference proteome</keyword>
<protein>
    <submittedName>
        <fullName evidence="1">Uncharacterized protein</fullName>
    </submittedName>
</protein>
<gene>
    <name evidence="1" type="ORF">FA047_01830</name>
</gene>